<sequence>MLDLDPLALPVRPVHRADLLWATTLPDLSPVPVVRDRDTGEFVRPAAAEGLDAVALTPDGHNLLARKDQQTRDPRLVLVRLGEERGSYRDLCRNHSSTAAMNPDGVTVANFGDHSDPDIGEHDPNRIVYVDLIDSSSGDSRRLWSTRGDPRSHSACAWSPNGELLAVSFETYDRYETFEDIICVVDRTGAELGRWTWLDLPGAPNATWTNPREFAVRDHDCRICTVSVGSDASIQTSTADTNAFLAVADGHLYGIRTVHEDPRPGHFSIELYVTDLNSHPTTSLAILKQNCSASAFDLLPGR</sequence>
<dbReference type="Gene3D" id="2.120.10.30">
    <property type="entry name" value="TolB, C-terminal domain"/>
    <property type="match status" value="1"/>
</dbReference>
<organism evidence="1 2">
    <name type="scientific">Virgisporangium aliadipatigenens</name>
    <dbReference type="NCBI Taxonomy" id="741659"/>
    <lineage>
        <taxon>Bacteria</taxon>
        <taxon>Bacillati</taxon>
        <taxon>Actinomycetota</taxon>
        <taxon>Actinomycetes</taxon>
        <taxon>Micromonosporales</taxon>
        <taxon>Micromonosporaceae</taxon>
        <taxon>Virgisporangium</taxon>
    </lineage>
</organism>
<evidence type="ECO:0000313" key="2">
    <source>
        <dbReference type="Proteomes" id="UP000619260"/>
    </source>
</evidence>
<dbReference type="InterPro" id="IPR011047">
    <property type="entry name" value="Quinoprotein_ADH-like_sf"/>
</dbReference>
<evidence type="ECO:0000313" key="1">
    <source>
        <dbReference type="EMBL" id="GIJ48825.1"/>
    </source>
</evidence>
<keyword evidence="2" id="KW-1185">Reference proteome</keyword>
<name>A0A8J3YRX0_9ACTN</name>
<protein>
    <submittedName>
        <fullName evidence="1">Uncharacterized protein</fullName>
    </submittedName>
</protein>
<dbReference type="InterPro" id="IPR011042">
    <property type="entry name" value="6-blade_b-propeller_TolB-like"/>
</dbReference>
<dbReference type="EMBL" id="BOPF01000022">
    <property type="protein sequence ID" value="GIJ48825.1"/>
    <property type="molecule type" value="Genomic_DNA"/>
</dbReference>
<dbReference type="SUPFAM" id="SSF50998">
    <property type="entry name" value="Quinoprotein alcohol dehydrogenase-like"/>
    <property type="match status" value="1"/>
</dbReference>
<dbReference type="AlphaFoldDB" id="A0A8J3YRX0"/>
<dbReference type="Proteomes" id="UP000619260">
    <property type="component" value="Unassembled WGS sequence"/>
</dbReference>
<proteinExistence type="predicted"/>
<dbReference type="RefSeq" id="WP_203902294.1">
    <property type="nucleotide sequence ID" value="NZ_BOPF01000022.1"/>
</dbReference>
<reference evidence="1" key="1">
    <citation type="submission" date="2021-01" db="EMBL/GenBank/DDBJ databases">
        <title>Whole genome shotgun sequence of Virgisporangium aliadipatigenens NBRC 105644.</title>
        <authorList>
            <person name="Komaki H."/>
            <person name="Tamura T."/>
        </authorList>
    </citation>
    <scope>NUCLEOTIDE SEQUENCE</scope>
    <source>
        <strain evidence="1">NBRC 105644</strain>
    </source>
</reference>
<comment type="caution">
    <text evidence="1">The sequence shown here is derived from an EMBL/GenBank/DDBJ whole genome shotgun (WGS) entry which is preliminary data.</text>
</comment>
<gene>
    <name evidence="1" type="ORF">Val02_57110</name>
</gene>
<accession>A0A8J3YRX0</accession>